<accession>A0ABW2Q6Y5</accession>
<keyword evidence="5 7" id="KW-1133">Transmembrane helix</keyword>
<evidence type="ECO:0000313" key="11">
    <source>
        <dbReference type="Proteomes" id="UP001596455"/>
    </source>
</evidence>
<feature type="region of interest" description="Disordered" evidence="8">
    <location>
        <begin position="1"/>
        <end position="32"/>
    </location>
</feature>
<name>A0ABW2Q6Y5_9MICO</name>
<keyword evidence="6 7" id="KW-0472">Membrane</keyword>
<dbReference type="CDD" id="cd06261">
    <property type="entry name" value="TM_PBP2"/>
    <property type="match status" value="1"/>
</dbReference>
<feature type="transmembrane region" description="Helical" evidence="7">
    <location>
        <begin position="103"/>
        <end position="124"/>
    </location>
</feature>
<dbReference type="PANTHER" id="PTHR30193">
    <property type="entry name" value="ABC TRANSPORTER PERMEASE PROTEIN"/>
    <property type="match status" value="1"/>
</dbReference>
<evidence type="ECO:0000259" key="9">
    <source>
        <dbReference type="PROSITE" id="PS50928"/>
    </source>
</evidence>
<dbReference type="InterPro" id="IPR000515">
    <property type="entry name" value="MetI-like"/>
</dbReference>
<feature type="domain" description="ABC transmembrane type-1" evidence="9">
    <location>
        <begin position="99"/>
        <end position="315"/>
    </location>
</feature>
<gene>
    <name evidence="10" type="ORF">ACFQQL_06160</name>
</gene>
<evidence type="ECO:0000256" key="2">
    <source>
        <dbReference type="ARBA" id="ARBA00022448"/>
    </source>
</evidence>
<evidence type="ECO:0000256" key="7">
    <source>
        <dbReference type="RuleBase" id="RU363032"/>
    </source>
</evidence>
<feature type="transmembrane region" description="Helical" evidence="7">
    <location>
        <begin position="136"/>
        <end position="155"/>
    </location>
</feature>
<dbReference type="InterPro" id="IPR051393">
    <property type="entry name" value="ABC_transporter_permease"/>
</dbReference>
<keyword evidence="2 7" id="KW-0813">Transport</keyword>
<evidence type="ECO:0000256" key="6">
    <source>
        <dbReference type="ARBA" id="ARBA00023136"/>
    </source>
</evidence>
<evidence type="ECO:0000256" key="8">
    <source>
        <dbReference type="SAM" id="MobiDB-lite"/>
    </source>
</evidence>
<evidence type="ECO:0000256" key="4">
    <source>
        <dbReference type="ARBA" id="ARBA00022692"/>
    </source>
</evidence>
<feature type="transmembrane region" description="Helical" evidence="7">
    <location>
        <begin position="230"/>
        <end position="255"/>
    </location>
</feature>
<protein>
    <submittedName>
        <fullName evidence="10">Carbohydrate ABC transporter permease</fullName>
    </submittedName>
</protein>
<proteinExistence type="inferred from homology"/>
<evidence type="ECO:0000313" key="10">
    <source>
        <dbReference type="EMBL" id="MFC7404687.1"/>
    </source>
</evidence>
<dbReference type="EMBL" id="JBHTCQ010000001">
    <property type="protein sequence ID" value="MFC7404687.1"/>
    <property type="molecule type" value="Genomic_DNA"/>
</dbReference>
<comment type="subcellular location">
    <subcellularLocation>
        <location evidence="1 7">Cell membrane</location>
        <topology evidence="1 7">Multi-pass membrane protein</topology>
    </subcellularLocation>
</comment>
<dbReference type="Proteomes" id="UP001596455">
    <property type="component" value="Unassembled WGS sequence"/>
</dbReference>
<dbReference type="InterPro" id="IPR035906">
    <property type="entry name" value="MetI-like_sf"/>
</dbReference>
<comment type="caution">
    <text evidence="10">The sequence shown here is derived from an EMBL/GenBank/DDBJ whole genome shotgun (WGS) entry which is preliminary data.</text>
</comment>
<keyword evidence="11" id="KW-1185">Reference proteome</keyword>
<feature type="transmembrane region" description="Helical" evidence="7">
    <location>
        <begin position="186"/>
        <end position="209"/>
    </location>
</feature>
<dbReference type="PANTHER" id="PTHR30193:SF1">
    <property type="entry name" value="ABC TRANSPORTER PERMEASE PROTEIN YESP-RELATED"/>
    <property type="match status" value="1"/>
</dbReference>
<dbReference type="SUPFAM" id="SSF161098">
    <property type="entry name" value="MetI-like"/>
    <property type="match status" value="1"/>
</dbReference>
<evidence type="ECO:0000256" key="5">
    <source>
        <dbReference type="ARBA" id="ARBA00022989"/>
    </source>
</evidence>
<dbReference type="Gene3D" id="1.10.3720.10">
    <property type="entry name" value="MetI-like"/>
    <property type="match status" value="1"/>
</dbReference>
<feature type="transmembrane region" description="Helical" evidence="7">
    <location>
        <begin position="40"/>
        <end position="66"/>
    </location>
</feature>
<comment type="similarity">
    <text evidence="7">Belongs to the binding-protein-dependent transport system permease family.</text>
</comment>
<sequence length="327" mass="36012">MSATASPVRSRPARSPDGPAQEDPERRRALRRRRRSEATAAYGFLTPWMLGLILITIGPMIASLVLSFTRYELIGSPEFVGLENYQRMLFEDPRWLNSVRVTLLYTGLSVPLVLAFALALAVFLNRGIRGLPIYRTLFYVPSLLGASVAIALLWIQVFGSDGLVNAVLGLVGIEFSRSWIGNPSTALLTLIALNVWTFGSTMVIFLAGLRQIPTSYYEAAALDGAGKWRQFVSITFPHLTPVIFFNGLLTLVNALQSFTPAYVVSGGSGAPADSLLLYTVYLYQRGFTNFQMGYASALAWALLVGLAVIAGLLFWSQRFWVFYGEDT</sequence>
<feature type="transmembrane region" description="Helical" evidence="7">
    <location>
        <begin position="261"/>
        <end position="283"/>
    </location>
</feature>
<keyword evidence="4 7" id="KW-0812">Transmembrane</keyword>
<dbReference type="PROSITE" id="PS50928">
    <property type="entry name" value="ABC_TM1"/>
    <property type="match status" value="1"/>
</dbReference>
<evidence type="ECO:0000256" key="3">
    <source>
        <dbReference type="ARBA" id="ARBA00022475"/>
    </source>
</evidence>
<keyword evidence="3" id="KW-1003">Cell membrane</keyword>
<evidence type="ECO:0000256" key="1">
    <source>
        <dbReference type="ARBA" id="ARBA00004651"/>
    </source>
</evidence>
<reference evidence="11" key="1">
    <citation type="journal article" date="2019" name="Int. J. Syst. Evol. Microbiol.">
        <title>The Global Catalogue of Microorganisms (GCM) 10K type strain sequencing project: providing services to taxonomists for standard genome sequencing and annotation.</title>
        <authorList>
            <consortium name="The Broad Institute Genomics Platform"/>
            <consortium name="The Broad Institute Genome Sequencing Center for Infectious Disease"/>
            <person name="Wu L."/>
            <person name="Ma J."/>
        </authorList>
    </citation>
    <scope>NUCLEOTIDE SEQUENCE [LARGE SCALE GENOMIC DNA]</scope>
    <source>
        <strain evidence="11">JCM 1490</strain>
    </source>
</reference>
<dbReference type="Pfam" id="PF00528">
    <property type="entry name" value="BPD_transp_1"/>
    <property type="match status" value="1"/>
</dbReference>
<organism evidence="10 11">
    <name type="scientific">Georgenia alba</name>
    <dbReference type="NCBI Taxonomy" id="2233858"/>
    <lineage>
        <taxon>Bacteria</taxon>
        <taxon>Bacillati</taxon>
        <taxon>Actinomycetota</taxon>
        <taxon>Actinomycetes</taxon>
        <taxon>Micrococcales</taxon>
        <taxon>Bogoriellaceae</taxon>
        <taxon>Georgenia</taxon>
    </lineage>
</organism>
<dbReference type="RefSeq" id="WP_382392317.1">
    <property type="nucleotide sequence ID" value="NZ_JBHTCQ010000001.1"/>
</dbReference>
<feature type="transmembrane region" description="Helical" evidence="7">
    <location>
        <begin position="295"/>
        <end position="315"/>
    </location>
</feature>